<keyword evidence="11 14" id="KW-0275">Fatty acid biosynthesis</keyword>
<keyword evidence="6 14" id="KW-0812">Transmembrane</keyword>
<comment type="subcellular location">
    <subcellularLocation>
        <location evidence="14">Endoplasmic reticulum membrane</location>
        <topology evidence="14">Multi-pass membrane protein</topology>
    </subcellularLocation>
    <subcellularLocation>
        <location evidence="1">Membrane</location>
        <topology evidence="1">Multi-pass membrane protein</topology>
    </subcellularLocation>
</comment>
<keyword evidence="5 14" id="KW-0444">Lipid biosynthesis</keyword>
<reference evidence="15 16" key="1">
    <citation type="journal article" date="2018" name="Mol. Biol. Evol.">
        <title>Broad Genomic Sampling Reveals a Smut Pathogenic Ancestry of the Fungal Clade Ustilaginomycotina.</title>
        <authorList>
            <person name="Kijpornyongpan T."/>
            <person name="Mondo S.J."/>
            <person name="Barry K."/>
            <person name="Sandor L."/>
            <person name="Lee J."/>
            <person name="Lipzen A."/>
            <person name="Pangilinan J."/>
            <person name="LaButti K."/>
            <person name="Hainaut M."/>
            <person name="Henrissat B."/>
            <person name="Grigoriev I.V."/>
            <person name="Spatafora J.W."/>
            <person name="Aime M.C."/>
        </authorList>
    </citation>
    <scope>NUCLEOTIDE SEQUENCE [LARGE SCALE GENOMIC DNA]</scope>
    <source>
        <strain evidence="15 16">MCA 3882</strain>
    </source>
</reference>
<organism evidence="15 16">
    <name type="scientific">Meira miltonrushii</name>
    <dbReference type="NCBI Taxonomy" id="1280837"/>
    <lineage>
        <taxon>Eukaryota</taxon>
        <taxon>Fungi</taxon>
        <taxon>Dikarya</taxon>
        <taxon>Basidiomycota</taxon>
        <taxon>Ustilaginomycotina</taxon>
        <taxon>Exobasidiomycetes</taxon>
        <taxon>Exobasidiales</taxon>
        <taxon>Brachybasidiaceae</taxon>
        <taxon>Meira</taxon>
    </lineage>
</organism>
<feature type="transmembrane region" description="Helical" evidence="14">
    <location>
        <begin position="179"/>
        <end position="201"/>
    </location>
</feature>
<keyword evidence="10 14" id="KW-0472">Membrane</keyword>
<evidence type="ECO:0000256" key="6">
    <source>
        <dbReference type="ARBA" id="ARBA00022692"/>
    </source>
</evidence>
<dbReference type="InParanoid" id="A0A316VJN6"/>
<evidence type="ECO:0000256" key="4">
    <source>
        <dbReference type="ARBA" id="ARBA00013122"/>
    </source>
</evidence>
<dbReference type="Proteomes" id="UP000245771">
    <property type="component" value="Unassembled WGS sequence"/>
</dbReference>
<gene>
    <name evidence="15" type="ORF">FA14DRAFT_118383</name>
</gene>
<dbReference type="GO" id="GO:0030148">
    <property type="term" value="P:sphingolipid biosynthetic process"/>
    <property type="evidence" value="ECO:0007669"/>
    <property type="project" value="TreeGrafter"/>
</dbReference>
<comment type="function">
    <text evidence="14">Catalyzes the third of the four reactions of the long-chain fatty acids elongation cycle. This endoplasmic reticulum-bound enzymatic process, allows the addition of two carbons to the chain of long- and very long-chain fatty acids/VLCFAs per cycle. This enzyme catalyzes the dehydration of the 3-hydroxyacyl-CoA intermediate into trans-2,3-enoyl-CoA, within each cycle of fatty acid elongation. Thereby, it participates to the production of VLCFAs of different chain lengths that are involved in multiple biological processes as precursors of membrane lipids and lipid mediators.</text>
</comment>
<dbReference type="GO" id="GO:0042761">
    <property type="term" value="P:very long-chain fatty acid biosynthetic process"/>
    <property type="evidence" value="ECO:0007669"/>
    <property type="project" value="TreeGrafter"/>
</dbReference>
<keyword evidence="16" id="KW-1185">Reference proteome</keyword>
<keyword evidence="9 14" id="KW-0443">Lipid metabolism</keyword>
<sequence>MANNFITKTYLVAFNLISFFGWSMILTTLIRHLALGEMRQTLPIEYSEKFIAFLRSAAERNIYVISFKNPKLPAFLSTLLDRASTLHAISGALVAVVQSLAVMEIVHAVIGIVKTPVPTTVVQVFSRLFLVWGISERYINSAASPWYASMVFAWSLTECIRYPFYANALMGSESNFLQWARYTLFYVLYPMGAGSEAMLMFKTLPNAYPWDKPSAWTAEKYLVAVLFVLWWPGLYVMYTHMIRQRRRALSKVSGFWGTKDSNARREAAKVSAQRKKGAKAVADASWATGESNKSK</sequence>
<evidence type="ECO:0000256" key="3">
    <source>
        <dbReference type="ARBA" id="ARBA00007811"/>
    </source>
</evidence>
<feature type="transmembrane region" description="Helical" evidence="14">
    <location>
        <begin position="221"/>
        <end position="238"/>
    </location>
</feature>
<dbReference type="Pfam" id="PF04387">
    <property type="entry name" value="PTPLA"/>
    <property type="match status" value="1"/>
</dbReference>
<evidence type="ECO:0000256" key="12">
    <source>
        <dbReference type="ARBA" id="ARBA00023239"/>
    </source>
</evidence>
<evidence type="ECO:0000256" key="7">
    <source>
        <dbReference type="ARBA" id="ARBA00022832"/>
    </source>
</evidence>
<evidence type="ECO:0000256" key="8">
    <source>
        <dbReference type="ARBA" id="ARBA00022989"/>
    </source>
</evidence>
<name>A0A316VJN6_9BASI</name>
<keyword evidence="8 14" id="KW-1133">Transmembrane helix</keyword>
<dbReference type="EC" id="4.2.1.134" evidence="4 14"/>
<dbReference type="STRING" id="1280837.A0A316VJN6"/>
<dbReference type="RefSeq" id="XP_025356815.1">
    <property type="nucleotide sequence ID" value="XM_025496286.1"/>
</dbReference>
<dbReference type="GO" id="GO:0005789">
    <property type="term" value="C:endoplasmic reticulum membrane"/>
    <property type="evidence" value="ECO:0007669"/>
    <property type="project" value="UniProtKB-SubCell"/>
</dbReference>
<dbReference type="OrthoDB" id="46988at2759"/>
<comment type="pathway">
    <text evidence="2 14">Lipid metabolism; fatty acid biosynthesis.</text>
</comment>
<evidence type="ECO:0000256" key="13">
    <source>
        <dbReference type="ARBA" id="ARBA00036671"/>
    </source>
</evidence>
<accession>A0A316VJN6</accession>
<dbReference type="GeneID" id="37018067"/>
<evidence type="ECO:0000256" key="14">
    <source>
        <dbReference type="RuleBase" id="RU363109"/>
    </source>
</evidence>
<comment type="caution">
    <text evidence="14">Lacks conserved residue(s) required for the propagation of feature annotation.</text>
</comment>
<dbReference type="UniPathway" id="UPA00094"/>
<dbReference type="PANTHER" id="PTHR11035:SF3">
    <property type="entry name" value="VERY-LONG-CHAIN (3R)-3-HYDROXYACYL-COA DEHYDRATASE"/>
    <property type="match status" value="1"/>
</dbReference>
<keyword evidence="12 14" id="KW-0456">Lyase</keyword>
<dbReference type="GO" id="GO:0102158">
    <property type="term" value="F:very-long-chain (3R)-3-hydroxyacyl-CoA dehydratase activity"/>
    <property type="evidence" value="ECO:0007669"/>
    <property type="project" value="UniProtKB-EC"/>
</dbReference>
<dbReference type="AlphaFoldDB" id="A0A316VJN6"/>
<proteinExistence type="inferred from homology"/>
<evidence type="ECO:0000313" key="15">
    <source>
        <dbReference type="EMBL" id="PWN36513.1"/>
    </source>
</evidence>
<evidence type="ECO:0000256" key="10">
    <source>
        <dbReference type="ARBA" id="ARBA00023136"/>
    </source>
</evidence>
<dbReference type="FunCoup" id="A0A316VJN6">
    <property type="interactions" value="313"/>
</dbReference>
<dbReference type="PANTHER" id="PTHR11035">
    <property type="entry name" value="VERY-LONG-CHAIN (3R)-3-HYDROXYACYL-COA DEHYDRATASE"/>
    <property type="match status" value="1"/>
</dbReference>
<evidence type="ECO:0000256" key="11">
    <source>
        <dbReference type="ARBA" id="ARBA00023160"/>
    </source>
</evidence>
<evidence type="ECO:0000256" key="5">
    <source>
        <dbReference type="ARBA" id="ARBA00022516"/>
    </source>
</evidence>
<evidence type="ECO:0000256" key="2">
    <source>
        <dbReference type="ARBA" id="ARBA00005194"/>
    </source>
</evidence>
<evidence type="ECO:0000256" key="9">
    <source>
        <dbReference type="ARBA" id="ARBA00023098"/>
    </source>
</evidence>
<comment type="similarity">
    <text evidence="3 14">Belongs to the very long-chain fatty acids dehydratase HACD family.</text>
</comment>
<evidence type="ECO:0000313" key="16">
    <source>
        <dbReference type="Proteomes" id="UP000245771"/>
    </source>
</evidence>
<keyword evidence="7 14" id="KW-0276">Fatty acid metabolism</keyword>
<feature type="transmembrane region" description="Helical" evidence="14">
    <location>
        <begin position="12"/>
        <end position="30"/>
    </location>
</feature>
<keyword evidence="14" id="KW-0256">Endoplasmic reticulum</keyword>
<dbReference type="EMBL" id="KZ819602">
    <property type="protein sequence ID" value="PWN36513.1"/>
    <property type="molecule type" value="Genomic_DNA"/>
</dbReference>
<comment type="catalytic activity">
    <reaction evidence="13 14">
        <text>a very-long-chain (3R)-3-hydroxyacyl-CoA = a very-long-chain (2E)-enoyl-CoA + H2O</text>
        <dbReference type="Rhea" id="RHEA:45812"/>
        <dbReference type="ChEBI" id="CHEBI:15377"/>
        <dbReference type="ChEBI" id="CHEBI:83728"/>
        <dbReference type="ChEBI" id="CHEBI:85440"/>
        <dbReference type="EC" id="4.2.1.134"/>
    </reaction>
</comment>
<evidence type="ECO:0000256" key="1">
    <source>
        <dbReference type="ARBA" id="ARBA00004141"/>
    </source>
</evidence>
<dbReference type="InterPro" id="IPR007482">
    <property type="entry name" value="Tyr_Pase-like_PTPLA"/>
</dbReference>
<dbReference type="GO" id="GO:0030497">
    <property type="term" value="P:fatty acid elongation"/>
    <property type="evidence" value="ECO:0007669"/>
    <property type="project" value="TreeGrafter"/>
</dbReference>
<protein>
    <recommendedName>
        <fullName evidence="4 14">Very-long-chain (3R)-3-hydroxyacyl-CoA dehydratase</fullName>
        <ecNumber evidence="4 14">4.2.1.134</ecNumber>
    </recommendedName>
</protein>